<sequence length="3311" mass="379007">MSMIWDSCAMYGIWSIIQNIVSILVFAFDDGCSYDLICLEGCTLEDKKKKEQTDNFFTNEVQLLLTYESNQSQGDVTKSKCKENRALSDDELFDLFVSNNNKKKGSHERKKMMSKREKSLYNKRMRNKAKNVAQRENAQNMRRKGFKKTRRGWFSSTTKKKRSKLFKKMKKPSEPNVVKPQPKKKKVVSRCEQKKVYASSTFQRKKKVVFNAVVDERNMVKVPKEDLGCALRAGIAIFFHLKSKSKVPEMSHRLFSKEVYNILKKPGVMAVNHVMYLFTTQNLNLADGTISNDPREIFKVIENNHTQQPLMAFGCLLVYGKKNVRDKHAIVLLRAIGSENRPGTYVLIDPKGEHDDIIFSGDDIKTTESKLIAFLEATVPEEDRSHDSFVVAVINDDKDVRNSKFNQHNFRRDLRYVYAGADADAMDVVTSNDQDMFTSNKEFIIKSMSTSVHNMGDVWKVLKKDEAYHYQDVLGSSGDWYSSNGGVEEEKKDADNDNNVPRRVQIKQALLKNLKNTGADFPIVVEDDGIVRISEVETNLKDVEYFISENNELHVCTDIQYKKNLSKPWEPIDKQNKGYYKVTYRKLHEETPMRDVDELYFQVMMRTTRIGAVLRQQEACRSVRNHRELEGVLKNLNVDVGALSRRITMGDEVQFNRALFDNIELSDIVENMLPEVKAFERDNEDQIPDLQPKQYIQNQYYLDTFKIGSPVHPSTVLHFMSSMNNIESNFKPSEDRVYCVDTMILIAQDLDEAVATNFISCVNRKMHYKKIFFLVAIRQHAIIGEIDIAARKVIFNSFFKDDTLEEIHASITNELAAVKSFFDTQVLGRLSVQGFEVDNADIGDKSQKKLNTCALCASLLILQKAGYLTGLSYESIGDLAVTNYGRKIITAVLHFSPRRFGVNDMLYKTTIKTSPLFQNLPAQRINDEDFEYDKVIVLQKYEGLGLKIHLRGVEYTYALTAVVMMDTAEYLHVIRRYNSFHFILRGREHGREYGSFGRGKGKWSNHVYFNSQCQLEGAKFMYEIIEIDSTPIDPARAIGIEHLYGPEYIADSLRPEAASESAIPVTVIRAPRASAIGGYNRTISFNEKNDIVVSIINLFTMVPILRGLAQEDKLKCFINRKDGATGFTVSCFIAACDYIFGTVPRESELLVTFTTALQYQLLDAVSSDSDDSDDSNEPIEVLTLAQEFIRRILKKEFKRECNGTMQNLFLGHEITGDFLLSKEARDDDDDEEYTLAGMVVLNEGICTTYYNHNTAWYEMRSNDQAAIVKLSEELVTSLFSQTNNIQLRLYLKNNVTAVEERIKQILPDDNSIPEYQSAPFNVIRICENCSSQYAELQTGTSGTAAQNYTNNPKSKHHSRRHMNRQAELDQVIQRRMNNFEKINEPIKIEKCDLSNWSPLLQLLLSNVAIQYFFATGRILYAVKKPYTLVSSNIGYLEAKGAKQLGRATCILTQACQDYYDAKNGDVDLDFFNPFLQLQNLTEKYRDGSSMALILEALLHRLSKDTNCAGGDGVINIIDDLFTANCNVKVKCTTDGCQSCGTVRDINKLKTQLIHINVDEDDQTVENLMNRTSAWERAVKWGCRNEDVKCTECSCYCKLVDMKIAGRVPLEVLTFALHRAEDNDPKSLNIEDSLIFHGLDYVLTGVVVEKKSSTSFAYVKHENTWFQCRNETISLVDWENIQVEVSKYASILLYSRIHNESTTDVYKRWKMPNDTPIVPAFRVRSSTKKNEKGVQLQLNNLRRKVELQNKKLERQDEKLNLIIELSRRSSSRSSRHFGDDDTFHEVSFNARTTPRVESNRSLENNHDDLSMRSNDRILPIANEYKDESDDFVPANQASHAANEDQVLPIEEDEIVPTTNNSTPLALDSGLSSNVHVTTDNTAQTSAHAESKQDESHISLSNNIVRPNEADEYKEPHDEFISRITDEINVTEVNQHLLSITANQRRIIQRLDEWQRRTIRLMDQMAILRNRMSLNESRRERHERHIDLLEVRNTQLRMEVQTINEFIGTHYFADSRIKKRKRENEVDDCLFFVSRPLKRRKISTDPPTTLPMRRRRDDDDDDDDDDDNDDGPQHDESDGTTFNNNDHGPQHHESDRTTSNKRARNCSQQSSTSTSTRGTIACTNSACKCNSYDFFLGARSRSTQSTSTRPTRSRSSSRPAVSTNQINNDVVAPTNAYDGNEVWMALKGENCDVENIEAVASSLRLPLDDSDSTGTVMHTWYQEATSLCITNSDYSNISNKSKKMRPVTMQLMLSQLLNERLQRHSDTQKVFQLIANANGITDAAEEVDADHIIMCAEDEDEDGWAIHIKSGQGSLKISSEIVSEFDKEEDDIVTTNQENRSITIKQICSSRNPNHHIKNDMIVVVGTLKILDALLRGEYDNHLSVDQAKNIIQQNFEDDFSPKELGNIRSKFDRHLSVCNPKIRNKKNLAEKFKYNQGYEQRALTSSHRKLKVKRHIQIGIYNVSFLENEHSNWICDTMSIIVTIAEHAVALGVLGELDGKEGFGGFLKKLNYEHFLCDAVVAVYRDLRQFYQIDQLDNDDSKLFSNVLKEQRIGEKLNAAKAEANQKRHREAARRYENIESLIRCIPSASDCRFLFQQSCKTYSVNITNLLTLQMRYDIARYIRSTFTHDRLHIKKIIEDDEESYTDIRVNIANFESELQEAQQRDTLGHTGGLNISVLQKEYDTLINAEKHEKNCRSAQEAAAILAHVTDSPWIDDNGDARTVKLTPYDEAVSAYIKKKYPQHVDVLKYGGKVLRGNQVGVKQKNQIDKMQKLAKERYIINQELKKVREDAKKDYQDKNQSERISDHDLTYKSGQRINMSRPLKMIPCKNGYKTRFVHLTDQSIKIFVRVSINHSVGNKIVDEGELKDLEKLTISKLFNVRKRRSMRHKDPFYDVLVTNGIEARVATLVRDGSSLFGSRREYFATPEIGADAILNTDTSPAAEVNNIGLLGAVSSTASNDPKAKVKKLAKEDARKKKEYIEKNRNEVKSKDFDLVLSCDPGLRSLTFLRSYDKEYPTRLATYLNYHKQRRLAKKLGAPRPPPEPNIFRTIRVGQFDSETGRKNAIKKANARWYKLLNKNYDEENHYSSSFQSSHGNNNATEDDDEDDNEIFEGGVPISYEDAFISLSNYLRQCGDGVALENSKCRKRERMLLGIRQKKLVAKLLKEIAPPDKQVLLNVGHFAASYRGPRQIRMYGKNFVPMKMLIFELSKLPNVFLHYVDEYGTSSFCPECTCKLEQLRINATREQWGAKRCTNKSCRITWSRDISAALLIALVAMHELYPEEQPHLFDGLIEDPENFKRYRTQLKDVEAR</sequence>
<feature type="region of interest" description="Disordered" evidence="2">
    <location>
        <begin position="2039"/>
        <end position="2116"/>
    </location>
</feature>
<feature type="compositionally biased region" description="Polar residues" evidence="2">
    <location>
        <begin position="1342"/>
        <end position="1352"/>
    </location>
</feature>
<organism evidence="3">
    <name type="scientific">Aureoumbra lagunensis</name>
    <dbReference type="NCBI Taxonomy" id="44058"/>
    <lineage>
        <taxon>Eukaryota</taxon>
        <taxon>Sar</taxon>
        <taxon>Stramenopiles</taxon>
        <taxon>Ochrophyta</taxon>
        <taxon>Pelagophyceae</taxon>
        <taxon>Pelagomonadales</taxon>
        <taxon>Aureoumbra</taxon>
    </lineage>
</organism>
<feature type="region of interest" description="Disordered" evidence="2">
    <location>
        <begin position="2138"/>
        <end position="2162"/>
    </location>
</feature>
<feature type="compositionally biased region" description="Polar residues" evidence="2">
    <location>
        <begin position="3086"/>
        <end position="3095"/>
    </location>
</feature>
<feature type="compositionally biased region" description="Basic and acidic residues" evidence="2">
    <location>
        <begin position="2086"/>
        <end position="2096"/>
    </location>
</feature>
<protein>
    <recommendedName>
        <fullName evidence="4">USP domain-containing protein</fullName>
    </recommendedName>
</protein>
<feature type="compositionally biased region" description="Basic residues" evidence="2">
    <location>
        <begin position="141"/>
        <end position="151"/>
    </location>
</feature>
<proteinExistence type="predicted"/>
<gene>
    <name evidence="3" type="ORF">ALAG00032_LOCUS8117</name>
</gene>
<accession>A0A7S3NMN2</accession>
<feature type="compositionally biased region" description="Acidic residues" evidence="2">
    <location>
        <begin position="2056"/>
        <end position="2068"/>
    </location>
</feature>
<feature type="compositionally biased region" description="Low complexity" evidence="2">
    <location>
        <begin position="2138"/>
        <end position="2156"/>
    </location>
</feature>
<dbReference type="InterPro" id="IPR038765">
    <property type="entry name" value="Papain-like_cys_pep_sf"/>
</dbReference>
<feature type="coiled-coil region" evidence="1">
    <location>
        <begin position="1734"/>
        <end position="1761"/>
    </location>
</feature>
<dbReference type="SUPFAM" id="SSF54001">
    <property type="entry name" value="Cysteine proteinases"/>
    <property type="match status" value="1"/>
</dbReference>
<reference evidence="3" key="1">
    <citation type="submission" date="2021-01" db="EMBL/GenBank/DDBJ databases">
        <authorList>
            <person name="Corre E."/>
            <person name="Pelletier E."/>
            <person name="Niang G."/>
            <person name="Scheremetjew M."/>
            <person name="Finn R."/>
            <person name="Kale V."/>
            <person name="Holt S."/>
            <person name="Cochrane G."/>
            <person name="Meng A."/>
            <person name="Brown T."/>
            <person name="Cohen L."/>
        </authorList>
    </citation>
    <scope>NUCLEOTIDE SEQUENCE</scope>
    <source>
        <strain evidence="3">CCMP1510</strain>
    </source>
</reference>
<feature type="region of interest" description="Disordered" evidence="2">
    <location>
        <begin position="3086"/>
        <end position="3107"/>
    </location>
</feature>
<name>A0A7S3NMN2_9STRA</name>
<evidence type="ECO:0000256" key="2">
    <source>
        <dbReference type="SAM" id="MobiDB-lite"/>
    </source>
</evidence>
<feature type="coiled-coil region" evidence="1">
    <location>
        <begin position="1949"/>
        <end position="1997"/>
    </location>
</feature>
<keyword evidence="1" id="KW-0175">Coiled coil</keyword>
<feature type="region of interest" description="Disordered" evidence="2">
    <location>
        <begin position="1342"/>
        <end position="1361"/>
    </location>
</feature>
<feature type="region of interest" description="Disordered" evidence="2">
    <location>
        <begin position="128"/>
        <end position="185"/>
    </location>
</feature>
<feature type="compositionally biased region" description="Basic residues" evidence="2">
    <location>
        <begin position="158"/>
        <end position="170"/>
    </location>
</feature>
<evidence type="ECO:0008006" key="4">
    <source>
        <dbReference type="Google" id="ProtNLM"/>
    </source>
</evidence>
<dbReference type="EMBL" id="HBIJ01011893">
    <property type="protein sequence ID" value="CAE0367368.1"/>
    <property type="molecule type" value="Transcribed_RNA"/>
</dbReference>
<evidence type="ECO:0000256" key="1">
    <source>
        <dbReference type="SAM" id="Coils"/>
    </source>
</evidence>
<feature type="compositionally biased region" description="Low complexity" evidence="2">
    <location>
        <begin position="2105"/>
        <end position="2114"/>
    </location>
</feature>
<evidence type="ECO:0000313" key="3">
    <source>
        <dbReference type="EMBL" id="CAE0367368.1"/>
    </source>
</evidence>